<evidence type="ECO:0000256" key="5">
    <source>
        <dbReference type="ARBA" id="ARBA00023136"/>
    </source>
</evidence>
<feature type="transmembrane region" description="Helical" evidence="6">
    <location>
        <begin position="749"/>
        <end position="772"/>
    </location>
</feature>
<name>A0A6M7UH54_9HYPH</name>
<keyword evidence="6" id="KW-0135">Cellulose biosynthesis</keyword>
<keyword evidence="3 6" id="KW-0812">Transmembrane</keyword>
<comment type="pathway">
    <text evidence="6">Glycan metabolism; bacterial cellulose biosynthesis.</text>
</comment>
<dbReference type="GO" id="GO:0006011">
    <property type="term" value="P:UDP-alpha-D-glucose metabolic process"/>
    <property type="evidence" value="ECO:0007669"/>
    <property type="project" value="InterPro"/>
</dbReference>
<reference evidence="8 9" key="1">
    <citation type="submission" date="2018-10" db="EMBL/GenBank/DDBJ databases">
        <authorList>
            <person name="Perry B.J."/>
            <person name="Sullivan J.T."/>
            <person name="Murphy R.J.T."/>
            <person name="Ramsay J.P."/>
            <person name="Ronson C.W."/>
        </authorList>
    </citation>
    <scope>NUCLEOTIDE SEQUENCE [LARGE SCALE GENOMIC DNA]</scope>
    <source>
        <strain evidence="8 9">NZP2014</strain>
    </source>
</reference>
<dbReference type="GO" id="GO:0005886">
    <property type="term" value="C:plasma membrane"/>
    <property type="evidence" value="ECO:0007669"/>
    <property type="project" value="UniProtKB-SubCell"/>
</dbReference>
<dbReference type="PANTHER" id="PTHR39083:SF1">
    <property type="entry name" value="CYCLIC DI-GMP-BINDING PROTEIN"/>
    <property type="match status" value="1"/>
</dbReference>
<keyword evidence="4 6" id="KW-1133">Transmembrane helix</keyword>
<dbReference type="EMBL" id="CP033361">
    <property type="protein sequence ID" value="QKC76116.1"/>
    <property type="molecule type" value="Genomic_DNA"/>
</dbReference>
<dbReference type="KEGG" id="merd:EB233_11660"/>
<keyword evidence="9" id="KW-1185">Reference proteome</keyword>
<evidence type="ECO:0000256" key="1">
    <source>
        <dbReference type="ARBA" id="ARBA00004162"/>
    </source>
</evidence>
<evidence type="ECO:0000256" key="7">
    <source>
        <dbReference type="SAM" id="MobiDB-lite"/>
    </source>
</evidence>
<comment type="similarity">
    <text evidence="6">Belongs to the AcsB/BcsB family.</text>
</comment>
<evidence type="ECO:0000256" key="3">
    <source>
        <dbReference type="ARBA" id="ARBA00022692"/>
    </source>
</evidence>
<comment type="subcellular location">
    <subcellularLocation>
        <location evidence="6">Cell inner membrane</location>
    </subcellularLocation>
    <subcellularLocation>
        <location evidence="1">Cell membrane</location>
        <topology evidence="1">Single-pass membrane protein</topology>
    </subcellularLocation>
</comment>
<keyword evidence="5 6" id="KW-0472">Membrane</keyword>
<evidence type="ECO:0000313" key="9">
    <source>
        <dbReference type="Proteomes" id="UP000503339"/>
    </source>
</evidence>
<proteinExistence type="inferred from homology"/>
<dbReference type="Proteomes" id="UP000503339">
    <property type="component" value="Chromosome"/>
</dbReference>
<comment type="subunit">
    <text evidence="6">Tightly associated with the cellulose synthase catalytic subunit.</text>
</comment>
<dbReference type="Gene3D" id="2.60.120.260">
    <property type="entry name" value="Galactose-binding domain-like"/>
    <property type="match status" value="2"/>
</dbReference>
<feature type="chain" id="PRO_5027133173" description="Cyclic di-GMP-binding protein" evidence="6">
    <location>
        <begin position="23"/>
        <end position="778"/>
    </location>
</feature>
<dbReference type="InterPro" id="IPR018513">
    <property type="entry name" value="Cell_synthase_bac"/>
</dbReference>
<dbReference type="Pfam" id="PF03170">
    <property type="entry name" value="BcsB"/>
    <property type="match status" value="1"/>
</dbReference>
<dbReference type="AlphaFoldDB" id="A0A6M7UH54"/>
<evidence type="ECO:0000256" key="4">
    <source>
        <dbReference type="ARBA" id="ARBA00022989"/>
    </source>
</evidence>
<comment type="function">
    <text evidence="6">Binds the cellulose synthase activator, bis-(3'-5') cyclic diguanylic acid (c-di-GMP).</text>
</comment>
<protein>
    <recommendedName>
        <fullName evidence="6">Cyclic di-GMP-binding protein</fullName>
    </recommendedName>
    <alternativeName>
        <fullName evidence="6">Cellulose synthase regulatory subunit</fullName>
    </alternativeName>
</protein>
<dbReference type="PANTHER" id="PTHR39083">
    <property type="entry name" value="CYCLIC DI-GMP-BINDING PROTEIN"/>
    <property type="match status" value="1"/>
</dbReference>
<gene>
    <name evidence="8" type="ORF">EB233_11660</name>
</gene>
<feature type="region of interest" description="Disordered" evidence="7">
    <location>
        <begin position="33"/>
        <end position="60"/>
    </location>
</feature>
<dbReference type="GO" id="GO:0030244">
    <property type="term" value="P:cellulose biosynthetic process"/>
    <property type="evidence" value="ECO:0007669"/>
    <property type="project" value="UniProtKB-KW"/>
</dbReference>
<dbReference type="RefSeq" id="WP_064989668.1">
    <property type="nucleotide sequence ID" value="NZ_CP033361.1"/>
</dbReference>
<keyword evidence="6" id="KW-0997">Cell inner membrane</keyword>
<evidence type="ECO:0000256" key="2">
    <source>
        <dbReference type="ARBA" id="ARBA00022475"/>
    </source>
</evidence>
<sequence>MRAGLATLTLLLLAVTPACPQAGVSPFDMSTERPVTAAPVAPQQKNSATPAQAASDAGKAARQAQSPARRYLVPFSELVLSGEYSRRAWSVFLTPEQAAAATDLHLGYQNAVVVAPEASRLELSVNGSSIVGIPIASSDRASEISVRIPAGVLHAGLNDIVMSAIQRHRTDCTIESTYELWTQIDPSRTFFTFEGNQAGLWKRVEDLRAIGVDETGETKFNLIVPSMGQAASTAPVVRLGEALALMANMPNQAFEVSETGSKASGPGMANIVVGPAADLSKVLASVPANAEAGPIATLIDDTTLGPSTLLVSGPNWQAVNLAIDDIAKQVDRPAGSLRTSLATRTWRTPDVPMLLDANTLKFSGLGVNTLEFSGRRVRTDFAVGVPSDFYAEAYGHATILLDAAYSQEVLPGSHIDVYVNDNIAATVPITTAGGEILRHLPIKVTMRHFRPGDNTIAIEAVLLTRADAVCAPGAASSDSKRFALFDSSEFVMPDFARIARTPDLGAISGTGFPYGRAQYALPLIMDRAQPEIVSAGVTLMARMSVAAGRLIAVDSSTAASAVADRNALFISAISQVPPAVLAQVGISSDSSSTWGETVSSIRPDTETTFDEWRQQLRGSGWRGQISSFEDWMRQTFNISASSLRVFPGPVALYKPQGNASLVVAQEASPTEGGTWTVITAPNASALLDGARALTAQETWRQLGGHVTTVETGGDKVQTVPVTRFDFVETQPFSLANYRLVVANWLSANALSYAVVLTLFSILLGLATAGLLGSLGRRK</sequence>
<dbReference type="UniPathway" id="UPA00694"/>
<accession>A0A6M7UH54</accession>
<keyword evidence="6" id="KW-0732">Signal</keyword>
<evidence type="ECO:0000313" key="8">
    <source>
        <dbReference type="EMBL" id="QKC76116.1"/>
    </source>
</evidence>
<feature type="compositionally biased region" description="Polar residues" evidence="7">
    <location>
        <begin position="43"/>
        <end position="52"/>
    </location>
</feature>
<evidence type="ECO:0000256" key="6">
    <source>
        <dbReference type="RuleBase" id="RU365021"/>
    </source>
</evidence>
<organism evidence="8 9">
    <name type="scientific">Mesorhizobium erdmanii</name>
    <dbReference type="NCBI Taxonomy" id="1777866"/>
    <lineage>
        <taxon>Bacteria</taxon>
        <taxon>Pseudomonadati</taxon>
        <taxon>Pseudomonadota</taxon>
        <taxon>Alphaproteobacteria</taxon>
        <taxon>Hyphomicrobiales</taxon>
        <taxon>Phyllobacteriaceae</taxon>
        <taxon>Mesorhizobium</taxon>
    </lineage>
</organism>
<keyword evidence="6" id="KW-0973">c-di-GMP</keyword>
<feature type="signal peptide" evidence="6">
    <location>
        <begin position="1"/>
        <end position="22"/>
    </location>
</feature>
<keyword evidence="2 6" id="KW-1003">Cell membrane</keyword>